<evidence type="ECO:0000313" key="2">
    <source>
        <dbReference type="Proteomes" id="UP000798662"/>
    </source>
</evidence>
<protein>
    <submittedName>
        <fullName evidence="1">Uncharacterized protein</fullName>
    </submittedName>
</protein>
<name>A0ACC3C810_PYRYE</name>
<sequence>MARVAFLSAGAWTTELVGCARPAAFVGRSASVRRAARSPLSAPSAAAAAAAAAAAGRGGGTRRHLVTASPPLRMGLVDDVTARMKVAMKAKDADTLRVLRNMRAAFLTAEKETGAGTLDDAAAVACLKRLVKQRNQSIEMYEKGGRTDLAESEKFELALIETYLPSTADEATTRAWVEAAIAAVGATKPGDVGKVMGGVMKAHRAEVDGALVKKIAGELLSA</sequence>
<reference evidence="1" key="1">
    <citation type="submission" date="2019-11" db="EMBL/GenBank/DDBJ databases">
        <title>Nori genome reveals adaptations in red seaweeds to the harsh intertidal environment.</title>
        <authorList>
            <person name="Wang D."/>
            <person name="Mao Y."/>
        </authorList>
    </citation>
    <scope>NUCLEOTIDE SEQUENCE</scope>
    <source>
        <tissue evidence="1">Gametophyte</tissue>
    </source>
</reference>
<comment type="caution">
    <text evidence="1">The sequence shown here is derived from an EMBL/GenBank/DDBJ whole genome shotgun (WGS) entry which is preliminary data.</text>
</comment>
<evidence type="ECO:0000313" key="1">
    <source>
        <dbReference type="EMBL" id="KAK1866094.1"/>
    </source>
</evidence>
<gene>
    <name evidence="1" type="ORF">I4F81_008614</name>
</gene>
<proteinExistence type="predicted"/>
<dbReference type="Proteomes" id="UP000798662">
    <property type="component" value="Chromosome 2"/>
</dbReference>
<dbReference type="EMBL" id="CM020619">
    <property type="protein sequence ID" value="KAK1866094.1"/>
    <property type="molecule type" value="Genomic_DNA"/>
</dbReference>
<keyword evidence="2" id="KW-1185">Reference proteome</keyword>
<organism evidence="1 2">
    <name type="scientific">Pyropia yezoensis</name>
    <name type="common">Susabi-nori</name>
    <name type="synonym">Porphyra yezoensis</name>
    <dbReference type="NCBI Taxonomy" id="2788"/>
    <lineage>
        <taxon>Eukaryota</taxon>
        <taxon>Rhodophyta</taxon>
        <taxon>Bangiophyceae</taxon>
        <taxon>Bangiales</taxon>
        <taxon>Bangiaceae</taxon>
        <taxon>Pyropia</taxon>
    </lineage>
</organism>
<accession>A0ACC3C810</accession>